<keyword evidence="4 6" id="KW-0067">ATP-binding</keyword>
<protein>
    <submittedName>
        <fullName evidence="6">Putative ABC transporter ATP-binding protein YbhF</fullName>
    </submittedName>
</protein>
<evidence type="ECO:0000313" key="7">
    <source>
        <dbReference type="Proteomes" id="UP000236311"/>
    </source>
</evidence>
<gene>
    <name evidence="6" type="primary">ybhF_7</name>
    <name evidence="6" type="ORF">AMURIS_03884</name>
</gene>
<dbReference type="PANTHER" id="PTHR43335">
    <property type="entry name" value="ABC TRANSPORTER, ATP-BINDING PROTEIN"/>
    <property type="match status" value="1"/>
</dbReference>
<dbReference type="AlphaFoldDB" id="A0A2K4ZKX9"/>
<dbReference type="OrthoDB" id="9809205at2"/>
<evidence type="ECO:0000256" key="2">
    <source>
        <dbReference type="ARBA" id="ARBA00022448"/>
    </source>
</evidence>
<comment type="similarity">
    <text evidence="1">Belongs to the ABC transporter superfamily.</text>
</comment>
<dbReference type="InterPro" id="IPR003439">
    <property type="entry name" value="ABC_transporter-like_ATP-bd"/>
</dbReference>
<evidence type="ECO:0000256" key="3">
    <source>
        <dbReference type="ARBA" id="ARBA00022741"/>
    </source>
</evidence>
<dbReference type="PROSITE" id="PS50893">
    <property type="entry name" value="ABC_TRANSPORTER_2"/>
    <property type="match status" value="1"/>
</dbReference>
<evidence type="ECO:0000313" key="6">
    <source>
        <dbReference type="EMBL" id="SOY31149.1"/>
    </source>
</evidence>
<keyword evidence="7" id="KW-1185">Reference proteome</keyword>
<name>A0A2K4ZKX9_9FIRM</name>
<dbReference type="InterPro" id="IPR027417">
    <property type="entry name" value="P-loop_NTPase"/>
</dbReference>
<dbReference type="SMART" id="SM00382">
    <property type="entry name" value="AAA"/>
    <property type="match status" value="1"/>
</dbReference>
<dbReference type="RefSeq" id="WP_103241198.1">
    <property type="nucleotide sequence ID" value="NZ_CANRXC010000028.1"/>
</dbReference>
<feature type="domain" description="ABC transporter" evidence="5">
    <location>
        <begin position="6"/>
        <end position="234"/>
    </location>
</feature>
<organism evidence="6 7">
    <name type="scientific">Acetatifactor muris</name>
    <dbReference type="NCBI Taxonomy" id="879566"/>
    <lineage>
        <taxon>Bacteria</taxon>
        <taxon>Bacillati</taxon>
        <taxon>Bacillota</taxon>
        <taxon>Clostridia</taxon>
        <taxon>Lachnospirales</taxon>
        <taxon>Lachnospiraceae</taxon>
        <taxon>Acetatifactor</taxon>
    </lineage>
</organism>
<dbReference type="InterPro" id="IPR003593">
    <property type="entry name" value="AAA+_ATPase"/>
</dbReference>
<evidence type="ECO:0000256" key="4">
    <source>
        <dbReference type="ARBA" id="ARBA00022840"/>
    </source>
</evidence>
<proteinExistence type="inferred from homology"/>
<keyword evidence="3" id="KW-0547">Nucleotide-binding</keyword>
<keyword evidence="2" id="KW-0813">Transport</keyword>
<evidence type="ECO:0000256" key="1">
    <source>
        <dbReference type="ARBA" id="ARBA00005417"/>
    </source>
</evidence>
<dbReference type="Proteomes" id="UP000236311">
    <property type="component" value="Unassembled WGS sequence"/>
</dbReference>
<sequence length="307" mass="34864">MSHYVIETSQVSKSYGSVLALDKVSLRVREGSIYGLIGDNGAGKSTFLKLLAGHVFCTEGEIRLFDQYEEKELRRSRRQMGFMIEQPGLFPGMSAEKVLEYYRIQKGVPGKGKTEEMLKLTGIWEKRKCKCRKLSMGQKQRLGLAIAMIGEPGLLVLDEPINGLDPSGIIEFRRLLHRLNAEKGITILLSSHILSELQQTADTFGFLSRGRLLEEITAEDLAEKCMDYLDIKVSDTETFAALLEKYFPEEGFRVLPEQTIQIAHPRREPESYSRLAAENGLYLRGLERKRASLEDYYINLKKGVRHV</sequence>
<dbReference type="Gene3D" id="3.40.50.300">
    <property type="entry name" value="P-loop containing nucleotide triphosphate hydrolases"/>
    <property type="match status" value="1"/>
</dbReference>
<evidence type="ECO:0000259" key="5">
    <source>
        <dbReference type="PROSITE" id="PS50893"/>
    </source>
</evidence>
<dbReference type="GO" id="GO:0005524">
    <property type="term" value="F:ATP binding"/>
    <property type="evidence" value="ECO:0007669"/>
    <property type="project" value="UniProtKB-KW"/>
</dbReference>
<reference evidence="6 7" key="1">
    <citation type="submission" date="2018-01" db="EMBL/GenBank/DDBJ databases">
        <authorList>
            <person name="Gaut B.S."/>
            <person name="Morton B.R."/>
            <person name="Clegg M.T."/>
            <person name="Duvall M.R."/>
        </authorList>
    </citation>
    <scope>NUCLEOTIDE SEQUENCE [LARGE SCALE GENOMIC DNA]</scope>
    <source>
        <strain evidence="6">GP69</strain>
    </source>
</reference>
<dbReference type="PANTHER" id="PTHR43335:SF8">
    <property type="entry name" value="ABC TRANSPORTER, ATP-BINDING PROTEIN"/>
    <property type="match status" value="1"/>
</dbReference>
<dbReference type="SUPFAM" id="SSF52540">
    <property type="entry name" value="P-loop containing nucleoside triphosphate hydrolases"/>
    <property type="match status" value="1"/>
</dbReference>
<accession>A0A2K4ZKX9</accession>
<dbReference type="GO" id="GO:0016887">
    <property type="term" value="F:ATP hydrolysis activity"/>
    <property type="evidence" value="ECO:0007669"/>
    <property type="project" value="InterPro"/>
</dbReference>
<dbReference type="EMBL" id="OFSM01000022">
    <property type="protein sequence ID" value="SOY31149.1"/>
    <property type="molecule type" value="Genomic_DNA"/>
</dbReference>
<dbReference type="Pfam" id="PF00005">
    <property type="entry name" value="ABC_tran"/>
    <property type="match status" value="1"/>
</dbReference>